<dbReference type="InterPro" id="IPR031176">
    <property type="entry name" value="ELL/occludin"/>
</dbReference>
<dbReference type="InterPro" id="IPR042065">
    <property type="entry name" value="E3_ELL-like"/>
</dbReference>
<feature type="non-terminal residue" evidence="3">
    <location>
        <position position="1"/>
    </location>
</feature>
<name>A0A7K5BIK2_9FURN</name>
<dbReference type="Proteomes" id="UP000529852">
    <property type="component" value="Unassembled WGS sequence"/>
</dbReference>
<dbReference type="EMBL" id="VYZD01003717">
    <property type="protein sequence ID" value="NWR95811.1"/>
    <property type="molecule type" value="Genomic_DNA"/>
</dbReference>
<dbReference type="InterPro" id="IPR019464">
    <property type="entry name" value="ELL_N"/>
</dbReference>
<reference evidence="3 4" key="1">
    <citation type="submission" date="2019-09" db="EMBL/GenBank/DDBJ databases">
        <title>Bird 10,000 Genomes (B10K) Project - Family phase.</title>
        <authorList>
            <person name="Zhang G."/>
        </authorList>
    </citation>
    <scope>NUCLEOTIDE SEQUENCE [LARGE SCALE GENOMIC DNA]</scope>
    <source>
        <strain evidence="3">B10K-DU-003-06</strain>
    </source>
</reference>
<organism evidence="3 4">
    <name type="scientific">Furnarius figulus</name>
    <dbReference type="NCBI Taxonomy" id="463165"/>
    <lineage>
        <taxon>Eukaryota</taxon>
        <taxon>Metazoa</taxon>
        <taxon>Chordata</taxon>
        <taxon>Craniata</taxon>
        <taxon>Vertebrata</taxon>
        <taxon>Euteleostomi</taxon>
        <taxon>Archelosauria</taxon>
        <taxon>Archosauria</taxon>
        <taxon>Dinosauria</taxon>
        <taxon>Saurischia</taxon>
        <taxon>Theropoda</taxon>
        <taxon>Coelurosauria</taxon>
        <taxon>Aves</taxon>
        <taxon>Neognathae</taxon>
        <taxon>Neoaves</taxon>
        <taxon>Telluraves</taxon>
        <taxon>Australaves</taxon>
        <taxon>Passeriformes</taxon>
        <taxon>Furnariidae</taxon>
        <taxon>Furnarius</taxon>
    </lineage>
</organism>
<dbReference type="SUPFAM" id="SSF46785">
    <property type="entry name" value="Winged helix' DNA-binding domain"/>
    <property type="match status" value="1"/>
</dbReference>
<dbReference type="PANTHER" id="PTHR23288:SF8">
    <property type="entry name" value="RNA POLYMERASE II ELONGATION FACTOR ELL2"/>
    <property type="match status" value="1"/>
</dbReference>
<dbReference type="GO" id="GO:0032968">
    <property type="term" value="P:positive regulation of transcription elongation by RNA polymerase II"/>
    <property type="evidence" value="ECO:0007669"/>
    <property type="project" value="TreeGrafter"/>
</dbReference>
<dbReference type="GO" id="GO:0000987">
    <property type="term" value="F:cis-regulatory region sequence-specific DNA binding"/>
    <property type="evidence" value="ECO:0007669"/>
    <property type="project" value="TreeGrafter"/>
</dbReference>
<keyword evidence="4" id="KW-1185">Reference proteome</keyword>
<feature type="domain" description="RNA polymerase II elongation factor ELL N-terminal" evidence="2">
    <location>
        <begin position="2"/>
        <end position="124"/>
    </location>
</feature>
<evidence type="ECO:0000256" key="1">
    <source>
        <dbReference type="SAM" id="MobiDB-lite"/>
    </source>
</evidence>
<evidence type="ECO:0000313" key="4">
    <source>
        <dbReference type="Proteomes" id="UP000529852"/>
    </source>
</evidence>
<feature type="region of interest" description="Disordered" evidence="1">
    <location>
        <begin position="123"/>
        <end position="170"/>
    </location>
</feature>
<dbReference type="GO" id="GO:0042795">
    <property type="term" value="P:snRNA transcription by RNA polymerase II"/>
    <property type="evidence" value="ECO:0007669"/>
    <property type="project" value="TreeGrafter"/>
</dbReference>
<evidence type="ECO:0000259" key="2">
    <source>
        <dbReference type="Pfam" id="PF10390"/>
    </source>
</evidence>
<dbReference type="Gene3D" id="1.10.10.2670">
    <property type="entry name" value="E3 ubiquitin-protein ligase"/>
    <property type="match status" value="1"/>
</dbReference>
<proteinExistence type="predicted"/>
<evidence type="ECO:0000313" key="3">
    <source>
        <dbReference type="EMBL" id="NWR95811.1"/>
    </source>
</evidence>
<dbReference type="InterPro" id="IPR036390">
    <property type="entry name" value="WH_DNA-bd_sf"/>
</dbReference>
<feature type="compositionally biased region" description="Polar residues" evidence="1">
    <location>
        <begin position="127"/>
        <end position="160"/>
    </location>
</feature>
<dbReference type="GO" id="GO:0008023">
    <property type="term" value="C:transcription elongation factor complex"/>
    <property type="evidence" value="ECO:0007669"/>
    <property type="project" value="InterPro"/>
</dbReference>
<dbReference type="Pfam" id="PF10390">
    <property type="entry name" value="ELL"/>
    <property type="match status" value="1"/>
</dbReference>
<feature type="non-terminal residue" evidence="3">
    <location>
        <position position="170"/>
    </location>
</feature>
<gene>
    <name evidence="3" type="primary">Ell2_0</name>
    <name evidence="3" type="ORF">FURFIG_R08685</name>
</gene>
<dbReference type="GO" id="GO:0006368">
    <property type="term" value="P:transcription elongation by RNA polymerase II"/>
    <property type="evidence" value="ECO:0007669"/>
    <property type="project" value="InterPro"/>
</dbReference>
<dbReference type="PANTHER" id="PTHR23288">
    <property type="entry name" value="OCCLUDIN AND RNA POLYMERASE II ELONGATION FACTOR ELL"/>
    <property type="match status" value="1"/>
</dbReference>
<sequence length="170" mass="19125">EVRRAPQATPDPVPGRKRTTPVNPANIIRRVFNGVSRRPFRDRVIHLLALKNYKKPELLALLQRDGIMPKDRDSLGSILHQVANMNPKDNSFSLKKQLLKDIQEDWPGYSDRDRRTLEIILARKSAPSPNATSDSHSTSQGPSDAPSRTSQKQPLDSSSVCPVMTKKQRI</sequence>
<dbReference type="AlphaFoldDB" id="A0A7K5BIK2"/>
<comment type="caution">
    <text evidence="3">The sequence shown here is derived from an EMBL/GenBank/DDBJ whole genome shotgun (WGS) entry which is preliminary data.</text>
</comment>
<accession>A0A7K5BIK2</accession>
<protein>
    <submittedName>
        <fullName evidence="3">ELL2 factor</fullName>
    </submittedName>
</protein>
<feature type="region of interest" description="Disordered" evidence="1">
    <location>
        <begin position="1"/>
        <end position="22"/>
    </location>
</feature>